<evidence type="ECO:0000256" key="4">
    <source>
        <dbReference type="SAM" id="MobiDB-lite"/>
    </source>
</evidence>
<dbReference type="Pfam" id="PF01112">
    <property type="entry name" value="Asparaginase_2"/>
    <property type="match status" value="2"/>
</dbReference>
<feature type="active site" description="Nucleophile" evidence="1">
    <location>
        <position position="236"/>
    </location>
</feature>
<gene>
    <name evidence="5" type="ORF">TWF506_009335</name>
</gene>
<accession>A0AAN8N4W8</accession>
<proteinExistence type="predicted"/>
<feature type="site" description="Cleavage; by autolysis" evidence="3">
    <location>
        <begin position="235"/>
        <end position="236"/>
    </location>
</feature>
<keyword evidence="6" id="KW-1185">Reference proteome</keyword>
<organism evidence="5 6">
    <name type="scientific">Arthrobotrys conoides</name>
    <dbReference type="NCBI Taxonomy" id="74498"/>
    <lineage>
        <taxon>Eukaryota</taxon>
        <taxon>Fungi</taxon>
        <taxon>Dikarya</taxon>
        <taxon>Ascomycota</taxon>
        <taxon>Pezizomycotina</taxon>
        <taxon>Orbiliomycetes</taxon>
        <taxon>Orbiliales</taxon>
        <taxon>Orbiliaceae</taxon>
        <taxon>Arthrobotrys</taxon>
    </lineage>
</organism>
<dbReference type="CDD" id="cd04701">
    <property type="entry name" value="Asparaginase_2"/>
    <property type="match status" value="1"/>
</dbReference>
<dbReference type="PANTHER" id="PTHR10188">
    <property type="entry name" value="L-ASPARAGINASE"/>
    <property type="match status" value="1"/>
</dbReference>
<dbReference type="PANTHER" id="PTHR10188:SF43">
    <property type="entry name" value="ASPARAGINASE (EUROFUNG)"/>
    <property type="match status" value="1"/>
</dbReference>
<dbReference type="GO" id="GO:0005737">
    <property type="term" value="C:cytoplasm"/>
    <property type="evidence" value="ECO:0007669"/>
    <property type="project" value="TreeGrafter"/>
</dbReference>
<feature type="binding site" evidence="2">
    <location>
        <begin position="264"/>
        <end position="267"/>
    </location>
    <ligand>
        <name>substrate</name>
    </ligand>
</feature>
<comment type="caution">
    <text evidence="5">The sequence shown here is derived from an EMBL/GenBank/DDBJ whole genome shotgun (WGS) entry which is preliminary data.</text>
</comment>
<dbReference type="AlphaFoldDB" id="A0AAN8N4W8"/>
<sequence length="419" mass="45691">MVERVRPPRQPAVAAPKRPEPPSTNHQTIKTGNLNRNNLSPPSRHAYLTSLSRILSIVHPQLLSGQLSALDAVVLAVQLLENDPLFNAGKGAVFTLDGTNELEASVMVSRGQHKRCASGFLLKHVKNPVLFARELLLRDDPSVERGRQHNCLSGEYAEKLAEKWGLEIVDQKYFFTETRWKQHLKDLERGKGGMEKAFAEMYVGGDDDDDQEEEKKEKEGEEEQLIQLDEYLPKGTVGCVALDSNGVIAAATSTGGLTNKVPGRIGDTPTPGAGFWAEEWEVEKCQPRAESLLTSCLPFASTPMKPTKHHRAVGLSGTGNGDYFLRLAACHNITSRCRFGGRSLKEAAKELCGRGGEMERAGEGRNNADGAVIGIDEEGEVVMEMNCGGCFRGAVDLEGRVLVAAYADEPLEQWGTIGV</sequence>
<dbReference type="EMBL" id="JAVHJM010000006">
    <property type="protein sequence ID" value="KAK6513171.1"/>
    <property type="molecule type" value="Genomic_DNA"/>
</dbReference>
<name>A0AAN8N4W8_9PEZI</name>
<dbReference type="Gene3D" id="3.60.20.30">
    <property type="entry name" value="(Glycosyl)asparaginase"/>
    <property type="match status" value="1"/>
</dbReference>
<protein>
    <recommendedName>
        <fullName evidence="7">L-asparaginase</fullName>
    </recommendedName>
</protein>
<evidence type="ECO:0000313" key="5">
    <source>
        <dbReference type="EMBL" id="KAK6513171.1"/>
    </source>
</evidence>
<reference evidence="5 6" key="1">
    <citation type="submission" date="2019-10" db="EMBL/GenBank/DDBJ databases">
        <authorList>
            <person name="Palmer J.M."/>
        </authorList>
    </citation>
    <scope>NUCLEOTIDE SEQUENCE [LARGE SCALE GENOMIC DNA]</scope>
    <source>
        <strain evidence="5 6">TWF506</strain>
    </source>
</reference>
<dbReference type="Proteomes" id="UP001307849">
    <property type="component" value="Unassembled WGS sequence"/>
</dbReference>
<dbReference type="InterPro" id="IPR029055">
    <property type="entry name" value="Ntn_hydrolases_N"/>
</dbReference>
<feature type="binding site" evidence="2">
    <location>
        <begin position="318"/>
        <end position="321"/>
    </location>
    <ligand>
        <name>substrate</name>
    </ligand>
</feature>
<evidence type="ECO:0000256" key="2">
    <source>
        <dbReference type="PIRSR" id="PIRSR600246-2"/>
    </source>
</evidence>
<dbReference type="GO" id="GO:0016787">
    <property type="term" value="F:hydrolase activity"/>
    <property type="evidence" value="ECO:0007669"/>
    <property type="project" value="InterPro"/>
</dbReference>
<dbReference type="InterPro" id="IPR000246">
    <property type="entry name" value="Peptidase_T2"/>
</dbReference>
<evidence type="ECO:0000256" key="1">
    <source>
        <dbReference type="PIRSR" id="PIRSR600246-1"/>
    </source>
</evidence>
<evidence type="ECO:0000256" key="3">
    <source>
        <dbReference type="PIRSR" id="PIRSR600246-3"/>
    </source>
</evidence>
<feature type="compositionally biased region" description="Polar residues" evidence="4">
    <location>
        <begin position="23"/>
        <end position="41"/>
    </location>
</feature>
<evidence type="ECO:0000313" key="6">
    <source>
        <dbReference type="Proteomes" id="UP001307849"/>
    </source>
</evidence>
<dbReference type="SUPFAM" id="SSF56235">
    <property type="entry name" value="N-terminal nucleophile aminohydrolases (Ntn hydrolases)"/>
    <property type="match status" value="1"/>
</dbReference>
<feature type="region of interest" description="Disordered" evidence="4">
    <location>
        <begin position="203"/>
        <end position="222"/>
    </location>
</feature>
<evidence type="ECO:0008006" key="7">
    <source>
        <dbReference type="Google" id="ProtNLM"/>
    </source>
</evidence>
<feature type="region of interest" description="Disordered" evidence="4">
    <location>
        <begin position="1"/>
        <end position="41"/>
    </location>
</feature>